<protein>
    <recommendedName>
        <fullName evidence="3">Transcription factor Iwr1 domain-containing protein</fullName>
    </recommendedName>
</protein>
<dbReference type="AlphaFoldDB" id="A0A0K9P846"/>
<comment type="caution">
    <text evidence="4">The sequence shown here is derived from an EMBL/GenBank/DDBJ whole genome shotgun (WGS) entry which is preliminary data.</text>
</comment>
<sequence>MASVEKSVVVRVKRRRIQEPLDAFLLEINERPLKKPLLDFGKLSISDSCSFSTQLDDGVQTVSSKKVFVQRIETVSNLDVTKDVLESFLIGSADPQSTFQKKIKERKDVLLSDIDNQSLRQKMTRQHHEAFGKSVHFEQIKKNKCDVHQPDVKLHERFNLYDVARVDSEDEVPNKVQQEMGVDNNDADADVQLSKFIPLLRDFDSTVASEIESDLLSRHIIEEDCVYDIYTVEEEIDDDNKSNFADYTLVQVDETDDLMDDDFCESEYDSEDSNAENYFLNDYPEEDSSDSEYRDENSEDEDENSEDEDENSDEEDVDEEDDMEFVIVNSLDHLEGKR</sequence>
<evidence type="ECO:0000256" key="2">
    <source>
        <dbReference type="SAM" id="MobiDB-lite"/>
    </source>
</evidence>
<dbReference type="Proteomes" id="UP000036987">
    <property type="component" value="Unassembled WGS sequence"/>
</dbReference>
<dbReference type="STRING" id="29655.A0A0K9P846"/>
<dbReference type="EMBL" id="LFYR01001161">
    <property type="protein sequence ID" value="KMZ64355.1"/>
    <property type="molecule type" value="Genomic_DNA"/>
</dbReference>
<dbReference type="Pfam" id="PF08574">
    <property type="entry name" value="Iwr1"/>
    <property type="match status" value="1"/>
</dbReference>
<dbReference type="OrthoDB" id="775994at2759"/>
<proteinExistence type="inferred from homology"/>
<gene>
    <name evidence="4" type="ORF">ZOSMA_373G00030</name>
</gene>
<evidence type="ECO:0000313" key="4">
    <source>
        <dbReference type="EMBL" id="KMZ64355.1"/>
    </source>
</evidence>
<keyword evidence="5" id="KW-1185">Reference proteome</keyword>
<evidence type="ECO:0000259" key="3">
    <source>
        <dbReference type="Pfam" id="PF08574"/>
    </source>
</evidence>
<feature type="region of interest" description="Disordered" evidence="2">
    <location>
        <begin position="266"/>
        <end position="324"/>
    </location>
</feature>
<name>A0A0K9P846_ZOSMR</name>
<dbReference type="OMA" id="NPFPLVQ"/>
<feature type="compositionally biased region" description="Acidic residues" evidence="2">
    <location>
        <begin position="297"/>
        <end position="324"/>
    </location>
</feature>
<dbReference type="PANTHER" id="PTHR31934">
    <property type="entry name" value="ALPHA/BETA-HYDROLASES SUPERFAMILY PROTEIN"/>
    <property type="match status" value="1"/>
</dbReference>
<comment type="similarity">
    <text evidence="1">Belongs to the IWR1/SLC7A6OS family.</text>
</comment>
<feature type="domain" description="Transcription factor Iwr1" evidence="3">
    <location>
        <begin position="224"/>
        <end position="287"/>
    </location>
</feature>
<evidence type="ECO:0000256" key="1">
    <source>
        <dbReference type="ARBA" id="ARBA00010218"/>
    </source>
</evidence>
<reference evidence="5" key="1">
    <citation type="journal article" date="2016" name="Nature">
        <title>The genome of the seagrass Zostera marina reveals angiosperm adaptation to the sea.</title>
        <authorList>
            <person name="Olsen J.L."/>
            <person name="Rouze P."/>
            <person name="Verhelst B."/>
            <person name="Lin Y.-C."/>
            <person name="Bayer T."/>
            <person name="Collen J."/>
            <person name="Dattolo E."/>
            <person name="De Paoli E."/>
            <person name="Dittami S."/>
            <person name="Maumus F."/>
            <person name="Michel G."/>
            <person name="Kersting A."/>
            <person name="Lauritano C."/>
            <person name="Lohaus R."/>
            <person name="Toepel M."/>
            <person name="Tonon T."/>
            <person name="Vanneste K."/>
            <person name="Amirebrahimi M."/>
            <person name="Brakel J."/>
            <person name="Bostroem C."/>
            <person name="Chovatia M."/>
            <person name="Grimwood J."/>
            <person name="Jenkins J.W."/>
            <person name="Jueterbock A."/>
            <person name="Mraz A."/>
            <person name="Stam W.T."/>
            <person name="Tice H."/>
            <person name="Bornberg-Bauer E."/>
            <person name="Green P.J."/>
            <person name="Pearson G.A."/>
            <person name="Procaccini G."/>
            <person name="Duarte C.M."/>
            <person name="Schmutz J."/>
            <person name="Reusch T.B.H."/>
            <person name="Van de Peer Y."/>
        </authorList>
    </citation>
    <scope>NUCLEOTIDE SEQUENCE [LARGE SCALE GENOMIC DNA]</scope>
    <source>
        <strain evidence="5">cv. Finnish</strain>
    </source>
</reference>
<evidence type="ECO:0000313" key="5">
    <source>
        <dbReference type="Proteomes" id="UP000036987"/>
    </source>
</evidence>
<accession>A0A0K9P846</accession>
<dbReference type="InterPro" id="IPR013883">
    <property type="entry name" value="TF_Iwr1_dom"/>
</dbReference>
<dbReference type="PANTHER" id="PTHR31934:SF2">
    <property type="entry name" value="RNA-DIRECTED DNA METHYLATION 4"/>
    <property type="match status" value="1"/>
</dbReference>
<organism evidence="4 5">
    <name type="scientific">Zostera marina</name>
    <name type="common">Eelgrass</name>
    <dbReference type="NCBI Taxonomy" id="29655"/>
    <lineage>
        <taxon>Eukaryota</taxon>
        <taxon>Viridiplantae</taxon>
        <taxon>Streptophyta</taxon>
        <taxon>Embryophyta</taxon>
        <taxon>Tracheophyta</taxon>
        <taxon>Spermatophyta</taxon>
        <taxon>Magnoliopsida</taxon>
        <taxon>Liliopsida</taxon>
        <taxon>Zosteraceae</taxon>
        <taxon>Zostera</taxon>
    </lineage>
</organism>